<accession>A3DL11</accession>
<dbReference type="RefSeq" id="WP_011838512.1">
    <property type="nucleotide sequence ID" value="NC_009033.1"/>
</dbReference>
<reference evidence="1 2" key="2">
    <citation type="journal article" date="2009" name="Stand. Genomic Sci.">
        <title>Complete genome sequence of Staphylothermus marinus Stetter and Fiala 1986 type strain F1.</title>
        <authorList>
            <person name="Anderson I.J."/>
            <person name="Sun H."/>
            <person name="Lapidus A."/>
            <person name="Copeland A."/>
            <person name="Glavina Del Rio T."/>
            <person name="Tice H."/>
            <person name="Dalin E."/>
            <person name="Lucas S."/>
            <person name="Barry K."/>
            <person name="Land M."/>
            <person name="Richardson P."/>
            <person name="Huber H."/>
            <person name="Kyrpides N.C."/>
        </authorList>
    </citation>
    <scope>NUCLEOTIDE SEQUENCE [LARGE SCALE GENOMIC DNA]</scope>
    <source>
        <strain evidence="2">ATCC 43588 / DSM 3639 / JCM 9404 / F1</strain>
    </source>
</reference>
<sequence>MYGSRGKEEDLAEIIKNKLTSIKKVVEELVKKLRDGEIGMEEFDLRYNKLKHQMKALKELLRSLEH</sequence>
<evidence type="ECO:0000313" key="1">
    <source>
        <dbReference type="EMBL" id="ABN69321.1"/>
    </source>
</evidence>
<keyword evidence="2" id="KW-1185">Reference proteome</keyword>
<dbReference type="AlphaFoldDB" id="A3DL11"/>
<dbReference type="GeneID" id="4907241"/>
<protein>
    <submittedName>
        <fullName evidence="1">Uncharacterized protein</fullName>
    </submittedName>
</protein>
<dbReference type="Proteomes" id="UP000000254">
    <property type="component" value="Chromosome"/>
</dbReference>
<reference evidence="2" key="1">
    <citation type="journal article" date="2009" name="BMC Genomics">
        <title>The complete genome sequence of Staphylothermus marinus reveals differences in sulfur metabolism among heterotrophic Crenarchaeota.</title>
        <authorList>
            <person name="Anderson I.J."/>
            <person name="Dharmarajan L."/>
            <person name="Rodriguez J."/>
            <person name="Hooper S."/>
            <person name="Porat I."/>
            <person name="Ulrich L.E."/>
            <person name="Elkins J.G."/>
            <person name="Mavromatis K."/>
            <person name="Sun H."/>
            <person name="Land M."/>
            <person name="Lapidus A."/>
            <person name="Lucas S."/>
            <person name="Barry K."/>
            <person name="Huber H."/>
            <person name="Zhulin I.B."/>
            <person name="Whitman W.B."/>
            <person name="Mukhopadhyay B."/>
            <person name="Woese C."/>
            <person name="Bristow J."/>
            <person name="Kyrpides N."/>
        </authorList>
    </citation>
    <scope>NUCLEOTIDE SEQUENCE [LARGE SCALE GENOMIC DNA]</scope>
    <source>
        <strain evidence="2">ATCC 43588 / DSM 3639 / JCM 9404 / F1</strain>
    </source>
</reference>
<evidence type="ECO:0000313" key="2">
    <source>
        <dbReference type="Proteomes" id="UP000000254"/>
    </source>
</evidence>
<proteinExistence type="predicted"/>
<dbReference type="KEGG" id="smr:Smar_0208"/>
<name>A3DL11_STAMF</name>
<dbReference type="EMBL" id="CP000575">
    <property type="protein sequence ID" value="ABN69321.1"/>
    <property type="molecule type" value="Genomic_DNA"/>
</dbReference>
<organism evidence="1 2">
    <name type="scientific">Staphylothermus marinus (strain ATCC 43588 / DSM 3639 / JCM 9404 / F1)</name>
    <dbReference type="NCBI Taxonomy" id="399550"/>
    <lineage>
        <taxon>Archaea</taxon>
        <taxon>Thermoproteota</taxon>
        <taxon>Thermoprotei</taxon>
        <taxon>Desulfurococcales</taxon>
        <taxon>Desulfurococcaceae</taxon>
        <taxon>Staphylothermus</taxon>
    </lineage>
</organism>
<gene>
    <name evidence="1" type="ordered locus">Smar_0208</name>
</gene>
<dbReference type="HOGENOM" id="CLU_2821078_0_0_2"/>